<evidence type="ECO:0000256" key="1">
    <source>
        <dbReference type="SAM" id="Phobius"/>
    </source>
</evidence>
<feature type="transmembrane region" description="Helical" evidence="1">
    <location>
        <begin position="95"/>
        <end position="114"/>
    </location>
</feature>
<feature type="transmembrane region" description="Helical" evidence="1">
    <location>
        <begin position="47"/>
        <end position="70"/>
    </location>
</feature>
<gene>
    <name evidence="2" type="ORF">LACPI_0852</name>
</gene>
<evidence type="ECO:0000313" key="2">
    <source>
        <dbReference type="EMBL" id="CEN28052.1"/>
    </source>
</evidence>
<keyword evidence="1" id="KW-1133">Transmembrane helix</keyword>
<organism evidence="2 3">
    <name type="scientific">Pseudolactococcus piscium MKFS47</name>
    <dbReference type="NCBI Taxonomy" id="297352"/>
    <lineage>
        <taxon>Bacteria</taxon>
        <taxon>Bacillati</taxon>
        <taxon>Bacillota</taxon>
        <taxon>Bacilli</taxon>
        <taxon>Lactobacillales</taxon>
        <taxon>Streptococcaceae</taxon>
        <taxon>Pseudolactococcus</taxon>
    </lineage>
</organism>
<keyword evidence="1" id="KW-0812">Transmembrane</keyword>
<protein>
    <submittedName>
        <fullName evidence="2">Uncharacterized protein</fullName>
    </submittedName>
</protein>
<dbReference type="AlphaFoldDB" id="A0A0D6DWC4"/>
<evidence type="ECO:0000313" key="3">
    <source>
        <dbReference type="Proteomes" id="UP000033166"/>
    </source>
</evidence>
<proteinExistence type="predicted"/>
<dbReference type="RefSeq" id="WP_047915240.1">
    <property type="nucleotide sequence ID" value="NZ_LN774769.1"/>
</dbReference>
<accession>A0A0D6DWC4</accession>
<dbReference type="HOGENOM" id="CLU_1794053_0_0_9"/>
<feature type="transmembrane region" description="Helical" evidence="1">
    <location>
        <begin position="21"/>
        <end position="41"/>
    </location>
</feature>
<keyword evidence="1" id="KW-0472">Membrane</keyword>
<dbReference type="Proteomes" id="UP000033166">
    <property type="component" value="Chromosome I"/>
</dbReference>
<sequence length="144" mass="16979">MFHYLFKHQIKTDEDYKRYHLVWFPLMIVLAIGFVLVAIKASGRTAAIYGFVTGITIPLVCYGIWFFVLLTNPKRLRAARLKLTDERRKLVEQELWSHVGQVMTFLLAVALLYTALWKPILLDSTQLTIVFYLIFMYKIFKTRK</sequence>
<feature type="transmembrane region" description="Helical" evidence="1">
    <location>
        <begin position="120"/>
        <end position="140"/>
    </location>
</feature>
<name>A0A0D6DWC4_9LACT</name>
<reference evidence="3" key="1">
    <citation type="submission" date="2015-01" db="EMBL/GenBank/DDBJ databases">
        <authorList>
            <person name="Andreevskaya M."/>
        </authorList>
    </citation>
    <scope>NUCLEOTIDE SEQUENCE [LARGE SCALE GENOMIC DNA]</scope>
    <source>
        <strain evidence="3">MKFS47</strain>
    </source>
</reference>
<dbReference type="KEGG" id="lpk:LACPI_0852"/>
<dbReference type="EMBL" id="LN774769">
    <property type="protein sequence ID" value="CEN28052.1"/>
    <property type="molecule type" value="Genomic_DNA"/>
</dbReference>